<dbReference type="EMBL" id="LR796746">
    <property type="protein sequence ID" value="CAB4163262.1"/>
    <property type="molecule type" value="Genomic_DNA"/>
</dbReference>
<reference evidence="1" key="1">
    <citation type="submission" date="2020-04" db="EMBL/GenBank/DDBJ databases">
        <authorList>
            <person name="Chiriac C."/>
            <person name="Salcher M."/>
            <person name="Ghai R."/>
            <person name="Kavagutti S V."/>
        </authorList>
    </citation>
    <scope>NUCLEOTIDE SEQUENCE</scope>
</reference>
<organism evidence="1">
    <name type="scientific">uncultured Caudovirales phage</name>
    <dbReference type="NCBI Taxonomy" id="2100421"/>
    <lineage>
        <taxon>Viruses</taxon>
        <taxon>Duplodnaviria</taxon>
        <taxon>Heunggongvirae</taxon>
        <taxon>Uroviricota</taxon>
        <taxon>Caudoviricetes</taxon>
        <taxon>Peduoviridae</taxon>
        <taxon>Maltschvirus</taxon>
        <taxon>Maltschvirus maltsch</taxon>
    </lineage>
</organism>
<accession>A0A6J5NWY0</accession>
<gene>
    <name evidence="1" type="ORF">UFOVP814_14</name>
</gene>
<name>A0A6J5NWY0_9CAUD</name>
<sequence length="383" mass="39835">MDVINPIVFNAAMVTSATVAESDHPAWTAGDYVVGNRVILASTHRRYECAAAHTTVAASTSATVTISIAAPAAVTWNAHGLANGAEVVFQTTGSLPMGLSPGVKYYVSGATTNSFNLVASRAVGAATITTTGTQAGVHTASATGTSPAANSALWIDLGATNKFAAFDEKWGTQTTATSTLTFDITPGVAVDSLALLNLLGSSVTVTCKVGGTTIYTKTATLQTDVGVYDWKTYFVAPIVAAKDLVFTDLLPYANQVITITITGSGTVAIGNVTLGSVVALGAMEYGAKFGIKSYSVKTTDAYGNISLSSRPYSKGFEGRLIVPKTFVDQLAGILSSLRDTPAIWIGAGNKYSSLIVWGFLDDFKFDLAYDQFSFCSLSIEGLV</sequence>
<evidence type="ECO:0000313" key="1">
    <source>
        <dbReference type="EMBL" id="CAB4163262.1"/>
    </source>
</evidence>
<proteinExistence type="predicted"/>
<protein>
    <submittedName>
        <fullName evidence="1">Uncharacterized protein</fullName>
    </submittedName>
</protein>